<dbReference type="PANTHER" id="PTHR30136">
    <property type="entry name" value="HELIX-TURN-HELIX TRANSCRIPTIONAL REGULATOR, ICLR FAMILY"/>
    <property type="match status" value="1"/>
</dbReference>
<dbReference type="Gene3D" id="3.30.450.40">
    <property type="match status" value="1"/>
</dbReference>
<keyword evidence="7" id="KW-1185">Reference proteome</keyword>
<keyword evidence="3" id="KW-0804">Transcription</keyword>
<protein>
    <submittedName>
        <fullName evidence="6">IclR family transcriptional regulator</fullName>
    </submittedName>
</protein>
<keyword evidence="1" id="KW-0805">Transcription regulation</keyword>
<dbReference type="Pfam" id="PF09339">
    <property type="entry name" value="HTH_IclR"/>
    <property type="match status" value="1"/>
</dbReference>
<sequence>MRVAPTPVPDEGTVLGRSVRLLGAFRAGDDSLTLAEIHRRTGVPKPTAHRLLLQLAGWGVVERGPAGYRLGLRLFELGQLASGPRDLRDAASPILTRLHDVTGMTVHLAVLDAIEVIYLHKIDASGAPPLASSIGGRMPAHCTAVGKALLAHAPVVATHAVLDAGLRRVTPRTIEAPSLFLDQLRAARRRGYATDQEESAVGVGCLAAPVFDPDRRVVAAVSVTGRAHAIRSVGVGAVRAAAAEVSRVLDRPALPDTA</sequence>
<dbReference type="InterPro" id="IPR014757">
    <property type="entry name" value="Tscrpt_reg_IclR_C"/>
</dbReference>
<dbReference type="Proteomes" id="UP001494902">
    <property type="component" value="Unassembled WGS sequence"/>
</dbReference>
<accession>A0ABV1KHL4</accession>
<reference evidence="6 7" key="1">
    <citation type="submission" date="2024-03" db="EMBL/GenBank/DDBJ databases">
        <title>Draft genome sequence of Pseudonocardia nematodicida JCM 31783.</title>
        <authorList>
            <person name="Butdee W."/>
            <person name="Duangmal K."/>
        </authorList>
    </citation>
    <scope>NUCLEOTIDE SEQUENCE [LARGE SCALE GENOMIC DNA]</scope>
    <source>
        <strain evidence="6 7">JCM 31783</strain>
    </source>
</reference>
<feature type="domain" description="HTH iclR-type" evidence="4">
    <location>
        <begin position="12"/>
        <end position="72"/>
    </location>
</feature>
<evidence type="ECO:0000259" key="4">
    <source>
        <dbReference type="PROSITE" id="PS51077"/>
    </source>
</evidence>
<dbReference type="InterPro" id="IPR050707">
    <property type="entry name" value="HTH_MetabolicPath_Reg"/>
</dbReference>
<dbReference type="RefSeq" id="WP_349301017.1">
    <property type="nucleotide sequence ID" value="NZ_JBEDNQ010000012.1"/>
</dbReference>
<dbReference type="PROSITE" id="PS51078">
    <property type="entry name" value="ICLR_ED"/>
    <property type="match status" value="1"/>
</dbReference>
<organism evidence="6 7">
    <name type="scientific">Pseudonocardia nematodicida</name>
    <dbReference type="NCBI Taxonomy" id="1206997"/>
    <lineage>
        <taxon>Bacteria</taxon>
        <taxon>Bacillati</taxon>
        <taxon>Actinomycetota</taxon>
        <taxon>Actinomycetes</taxon>
        <taxon>Pseudonocardiales</taxon>
        <taxon>Pseudonocardiaceae</taxon>
        <taxon>Pseudonocardia</taxon>
    </lineage>
</organism>
<dbReference type="SUPFAM" id="SSF55781">
    <property type="entry name" value="GAF domain-like"/>
    <property type="match status" value="1"/>
</dbReference>
<dbReference type="PROSITE" id="PS51077">
    <property type="entry name" value="HTH_ICLR"/>
    <property type="match status" value="1"/>
</dbReference>
<evidence type="ECO:0000313" key="6">
    <source>
        <dbReference type="EMBL" id="MEQ3553947.1"/>
    </source>
</evidence>
<dbReference type="SMART" id="SM00346">
    <property type="entry name" value="HTH_ICLR"/>
    <property type="match status" value="1"/>
</dbReference>
<dbReference type="Pfam" id="PF01614">
    <property type="entry name" value="IclR_C"/>
    <property type="match status" value="1"/>
</dbReference>
<comment type="caution">
    <text evidence="6">The sequence shown here is derived from an EMBL/GenBank/DDBJ whole genome shotgun (WGS) entry which is preliminary data.</text>
</comment>
<dbReference type="InterPro" id="IPR036390">
    <property type="entry name" value="WH_DNA-bd_sf"/>
</dbReference>
<feature type="domain" description="IclR-ED" evidence="5">
    <location>
        <begin position="73"/>
        <end position="258"/>
    </location>
</feature>
<dbReference type="EMBL" id="JBEDNQ010000012">
    <property type="protein sequence ID" value="MEQ3553947.1"/>
    <property type="molecule type" value="Genomic_DNA"/>
</dbReference>
<dbReference type="InterPro" id="IPR029016">
    <property type="entry name" value="GAF-like_dom_sf"/>
</dbReference>
<keyword evidence="2" id="KW-0238">DNA-binding</keyword>
<name>A0ABV1KHL4_9PSEU</name>
<dbReference type="SUPFAM" id="SSF46785">
    <property type="entry name" value="Winged helix' DNA-binding domain"/>
    <property type="match status" value="1"/>
</dbReference>
<evidence type="ECO:0000259" key="5">
    <source>
        <dbReference type="PROSITE" id="PS51078"/>
    </source>
</evidence>
<evidence type="ECO:0000313" key="7">
    <source>
        <dbReference type="Proteomes" id="UP001494902"/>
    </source>
</evidence>
<proteinExistence type="predicted"/>
<evidence type="ECO:0000256" key="2">
    <source>
        <dbReference type="ARBA" id="ARBA00023125"/>
    </source>
</evidence>
<dbReference type="InterPro" id="IPR036388">
    <property type="entry name" value="WH-like_DNA-bd_sf"/>
</dbReference>
<dbReference type="PANTHER" id="PTHR30136:SF24">
    <property type="entry name" value="HTH-TYPE TRANSCRIPTIONAL REPRESSOR ALLR"/>
    <property type="match status" value="1"/>
</dbReference>
<evidence type="ECO:0000256" key="1">
    <source>
        <dbReference type="ARBA" id="ARBA00023015"/>
    </source>
</evidence>
<gene>
    <name evidence="6" type="ORF">WIS52_26025</name>
</gene>
<evidence type="ECO:0000256" key="3">
    <source>
        <dbReference type="ARBA" id="ARBA00023163"/>
    </source>
</evidence>
<dbReference type="Gene3D" id="1.10.10.10">
    <property type="entry name" value="Winged helix-like DNA-binding domain superfamily/Winged helix DNA-binding domain"/>
    <property type="match status" value="1"/>
</dbReference>
<dbReference type="InterPro" id="IPR005471">
    <property type="entry name" value="Tscrpt_reg_IclR_N"/>
</dbReference>